<dbReference type="GO" id="GO:0016020">
    <property type="term" value="C:membrane"/>
    <property type="evidence" value="ECO:0007669"/>
    <property type="project" value="UniProtKB-SubCell"/>
</dbReference>
<feature type="transmembrane region" description="Helical" evidence="9">
    <location>
        <begin position="407"/>
        <end position="427"/>
    </location>
</feature>
<evidence type="ECO:0000256" key="8">
    <source>
        <dbReference type="ARBA" id="ARBA00023136"/>
    </source>
</evidence>
<accession>A0A9P5TBH3</accession>
<comment type="caution">
    <text evidence="10">The sequence shown here is derived from an EMBL/GenBank/DDBJ whole genome shotgun (WGS) entry which is preliminary data.</text>
</comment>
<feature type="transmembrane region" description="Helical" evidence="9">
    <location>
        <begin position="114"/>
        <end position="139"/>
    </location>
</feature>
<evidence type="ECO:0000256" key="6">
    <source>
        <dbReference type="ARBA" id="ARBA00022927"/>
    </source>
</evidence>
<dbReference type="GO" id="GO:0035673">
    <property type="term" value="F:oligopeptide transmembrane transporter activity"/>
    <property type="evidence" value="ECO:0007669"/>
    <property type="project" value="InterPro"/>
</dbReference>
<reference evidence="10" key="1">
    <citation type="submission" date="2019-10" db="EMBL/GenBank/DDBJ databases">
        <authorList>
            <consortium name="DOE Joint Genome Institute"/>
            <person name="Kuo A."/>
            <person name="Miyauchi S."/>
            <person name="Kiss E."/>
            <person name="Drula E."/>
            <person name="Kohler A."/>
            <person name="Sanchez-Garcia M."/>
            <person name="Andreopoulos B."/>
            <person name="Barry K.W."/>
            <person name="Bonito G."/>
            <person name="Buee M."/>
            <person name="Carver A."/>
            <person name="Chen C."/>
            <person name="Cichocki N."/>
            <person name="Clum A."/>
            <person name="Culley D."/>
            <person name="Crous P.W."/>
            <person name="Fauchery L."/>
            <person name="Girlanda M."/>
            <person name="Hayes R."/>
            <person name="Keri Z."/>
            <person name="LaButti K."/>
            <person name="Lipzen A."/>
            <person name="Lombard V."/>
            <person name="Magnuson J."/>
            <person name="Maillard F."/>
            <person name="Morin E."/>
            <person name="Murat C."/>
            <person name="Nolan M."/>
            <person name="Ohm R."/>
            <person name="Pangilinan J."/>
            <person name="Pereira M."/>
            <person name="Perotto S."/>
            <person name="Peter M."/>
            <person name="Riley R."/>
            <person name="Sitrit Y."/>
            <person name="Stielow B."/>
            <person name="Szollosi G."/>
            <person name="Zifcakova L."/>
            <person name="Stursova M."/>
            <person name="Spatafora J.W."/>
            <person name="Tedersoo L."/>
            <person name="Vaario L.-M."/>
            <person name="Yamada A."/>
            <person name="Yan M."/>
            <person name="Wang P."/>
            <person name="Xu J."/>
            <person name="Bruns T."/>
            <person name="Baldrian P."/>
            <person name="Vilgalys R."/>
            <person name="Henrissat B."/>
            <person name="Grigoriev I.V."/>
            <person name="Hibbett D."/>
            <person name="Nagy L.G."/>
            <person name="Martin F.M."/>
        </authorList>
    </citation>
    <scope>NUCLEOTIDE SEQUENCE</scope>
    <source>
        <strain evidence="10">Prilba</strain>
    </source>
</reference>
<dbReference type="Pfam" id="PF03169">
    <property type="entry name" value="OPT"/>
    <property type="match status" value="1"/>
</dbReference>
<sequence length="723" mass="81992">MKFDFNTLQEEDSPYPEVRASVSNIDDPDMPVLTIRMWVVGLFLSVIGSAMNMFFNFRQPAPFITPIVLLLLAHPLGKCLAHLLPITIYRLPTFLGGARFSLNPGPWNIKEHGLVFIMTNVSVGTPYAINAIVVAEFYYKLHLGFWFSIVLILATQLTGFGLAGLCRRFLVWPASMVWPQNLVTCTLLNTLHAEEDENAGITRFRYFMYLFTGAFFFFFLPGYLFQALSMFSWICWLAPNNVPVNQLFGVASGLGMSFLTFDWTVVSWIGSPFTIPWWAELHIFVGFVLFYWILTPILYYTNTWYLAHFPMFGDAPYDRFGNAYNVSRVLTAQDTFNMTAYEDYSPLYLPAAFAMTYLLAFALSTCVIVHSLLYHGRTLLNGFKRIRIEDDDIHLKLMQNYPEVPDWWYGCAFVFFFCLSIVAAEVWKTGMPVWALILSILLPVVYVLPSGFIYAMTGQAVSLNLLAEIIPGSLLPGQPLANMFFKVYSVQTLGESTSFIQDLKLGHYIKVPPRATFIVQMVSTIFVTFIQTGVKYWIFSNVRDICSPTQSSHLTCPHNNVFFSASAIWGLIGPSRQFGRGSIYYPQLYAIIVGALLPFPFWIMQRRRPDSWAKFVSTPVVLLGVSFIPPATGINYSSWFAVGFVFQFIVRKRNFAWWSKYNYVTGAALDCGTVLSLLTIFFTLQLPKGGFSVNWWGNSVFMNNADWASAPLIATPPDQPLPN</sequence>
<keyword evidence="4 9" id="KW-0812">Transmembrane</keyword>
<keyword evidence="7 9" id="KW-1133">Transmembrane helix</keyword>
<feature type="transmembrane region" description="Helical" evidence="9">
    <location>
        <begin position="246"/>
        <end position="269"/>
    </location>
</feature>
<feature type="transmembrane region" description="Helical" evidence="9">
    <location>
        <begin position="662"/>
        <end position="684"/>
    </location>
</feature>
<dbReference type="AlphaFoldDB" id="A0A9P5TBH3"/>
<evidence type="ECO:0000256" key="4">
    <source>
        <dbReference type="ARBA" id="ARBA00022692"/>
    </source>
</evidence>
<evidence type="ECO:0000256" key="9">
    <source>
        <dbReference type="SAM" id="Phobius"/>
    </source>
</evidence>
<evidence type="ECO:0000313" key="11">
    <source>
        <dbReference type="Proteomes" id="UP000759537"/>
    </source>
</evidence>
<evidence type="ECO:0000313" key="10">
    <source>
        <dbReference type="EMBL" id="KAF8483634.1"/>
    </source>
</evidence>
<dbReference type="NCBIfam" id="TIGR00728">
    <property type="entry name" value="OPT_sfam"/>
    <property type="match status" value="1"/>
</dbReference>
<dbReference type="OrthoDB" id="9986677at2759"/>
<evidence type="ECO:0000256" key="1">
    <source>
        <dbReference type="ARBA" id="ARBA00004141"/>
    </source>
</evidence>
<gene>
    <name evidence="10" type="ORF">DFH94DRAFT_792410</name>
</gene>
<dbReference type="EMBL" id="WHVB01000004">
    <property type="protein sequence ID" value="KAF8483634.1"/>
    <property type="molecule type" value="Genomic_DNA"/>
</dbReference>
<keyword evidence="11" id="KW-1185">Reference proteome</keyword>
<dbReference type="InterPro" id="IPR004813">
    <property type="entry name" value="OPT"/>
</dbReference>
<keyword evidence="6" id="KW-0653">Protein transport</keyword>
<dbReference type="InterPro" id="IPR004648">
    <property type="entry name" value="Oligpept_transpt"/>
</dbReference>
<dbReference type="GO" id="GO:0015031">
    <property type="term" value="P:protein transport"/>
    <property type="evidence" value="ECO:0007669"/>
    <property type="project" value="UniProtKB-KW"/>
</dbReference>
<evidence type="ECO:0000256" key="5">
    <source>
        <dbReference type="ARBA" id="ARBA00022856"/>
    </source>
</evidence>
<feature type="transmembrane region" description="Helical" evidence="9">
    <location>
        <begin position="145"/>
        <end position="166"/>
    </location>
</feature>
<evidence type="ECO:0000256" key="7">
    <source>
        <dbReference type="ARBA" id="ARBA00022989"/>
    </source>
</evidence>
<comment type="subcellular location">
    <subcellularLocation>
        <location evidence="1">Membrane</location>
        <topology evidence="1">Multi-pass membrane protein</topology>
    </subcellularLocation>
</comment>
<keyword evidence="8 9" id="KW-0472">Membrane</keyword>
<feature type="transmembrane region" description="Helical" evidence="9">
    <location>
        <begin position="347"/>
        <end position="374"/>
    </location>
</feature>
<keyword evidence="5" id="KW-0571">Peptide transport</keyword>
<evidence type="ECO:0000256" key="3">
    <source>
        <dbReference type="ARBA" id="ARBA00022448"/>
    </source>
</evidence>
<comment type="similarity">
    <text evidence="2">Belongs to the oligopeptide OPT transporter family.</text>
</comment>
<protein>
    <submittedName>
        <fullName evidence="10">Oligopeptide transporter</fullName>
    </submittedName>
</protein>
<organism evidence="10 11">
    <name type="scientific">Russula ochroleuca</name>
    <dbReference type="NCBI Taxonomy" id="152965"/>
    <lineage>
        <taxon>Eukaryota</taxon>
        <taxon>Fungi</taxon>
        <taxon>Dikarya</taxon>
        <taxon>Basidiomycota</taxon>
        <taxon>Agaricomycotina</taxon>
        <taxon>Agaricomycetes</taxon>
        <taxon>Russulales</taxon>
        <taxon>Russulaceae</taxon>
        <taxon>Russula</taxon>
    </lineage>
</organism>
<dbReference type="Proteomes" id="UP000759537">
    <property type="component" value="Unassembled WGS sequence"/>
</dbReference>
<dbReference type="PANTHER" id="PTHR22601">
    <property type="entry name" value="ISP4 LIKE PROTEIN"/>
    <property type="match status" value="1"/>
</dbReference>
<feature type="transmembrane region" description="Helical" evidence="9">
    <location>
        <begin position="517"/>
        <end position="538"/>
    </location>
</feature>
<feature type="transmembrane region" description="Helical" evidence="9">
    <location>
        <begin position="206"/>
        <end position="226"/>
    </location>
</feature>
<feature type="transmembrane region" description="Helical" evidence="9">
    <location>
        <begin position="433"/>
        <end position="455"/>
    </location>
</feature>
<keyword evidence="3" id="KW-0813">Transport</keyword>
<feature type="transmembrane region" description="Helical" evidence="9">
    <location>
        <begin position="35"/>
        <end position="54"/>
    </location>
</feature>
<proteinExistence type="inferred from homology"/>
<reference evidence="10" key="2">
    <citation type="journal article" date="2020" name="Nat. Commun.">
        <title>Large-scale genome sequencing of mycorrhizal fungi provides insights into the early evolution of symbiotic traits.</title>
        <authorList>
            <person name="Miyauchi S."/>
            <person name="Kiss E."/>
            <person name="Kuo A."/>
            <person name="Drula E."/>
            <person name="Kohler A."/>
            <person name="Sanchez-Garcia M."/>
            <person name="Morin E."/>
            <person name="Andreopoulos B."/>
            <person name="Barry K.W."/>
            <person name="Bonito G."/>
            <person name="Buee M."/>
            <person name="Carver A."/>
            <person name="Chen C."/>
            <person name="Cichocki N."/>
            <person name="Clum A."/>
            <person name="Culley D."/>
            <person name="Crous P.W."/>
            <person name="Fauchery L."/>
            <person name="Girlanda M."/>
            <person name="Hayes R.D."/>
            <person name="Keri Z."/>
            <person name="LaButti K."/>
            <person name="Lipzen A."/>
            <person name="Lombard V."/>
            <person name="Magnuson J."/>
            <person name="Maillard F."/>
            <person name="Murat C."/>
            <person name="Nolan M."/>
            <person name="Ohm R.A."/>
            <person name="Pangilinan J."/>
            <person name="Pereira M.F."/>
            <person name="Perotto S."/>
            <person name="Peter M."/>
            <person name="Pfister S."/>
            <person name="Riley R."/>
            <person name="Sitrit Y."/>
            <person name="Stielow J.B."/>
            <person name="Szollosi G."/>
            <person name="Zifcakova L."/>
            <person name="Stursova M."/>
            <person name="Spatafora J.W."/>
            <person name="Tedersoo L."/>
            <person name="Vaario L.M."/>
            <person name="Yamada A."/>
            <person name="Yan M."/>
            <person name="Wang P."/>
            <person name="Xu J."/>
            <person name="Bruns T."/>
            <person name="Baldrian P."/>
            <person name="Vilgalys R."/>
            <person name="Dunand C."/>
            <person name="Henrissat B."/>
            <person name="Grigoriev I.V."/>
            <person name="Hibbett D."/>
            <person name="Nagy L.G."/>
            <person name="Martin F.M."/>
        </authorList>
    </citation>
    <scope>NUCLEOTIDE SEQUENCE</scope>
    <source>
        <strain evidence="10">Prilba</strain>
    </source>
</reference>
<feature type="transmembrane region" description="Helical" evidence="9">
    <location>
        <begin position="281"/>
        <end position="301"/>
    </location>
</feature>
<name>A0A9P5TBH3_9AGAM</name>
<dbReference type="NCBIfam" id="TIGR00727">
    <property type="entry name" value="ISP4_OPT"/>
    <property type="match status" value="1"/>
</dbReference>
<feature type="transmembrane region" description="Helical" evidence="9">
    <location>
        <begin position="583"/>
        <end position="604"/>
    </location>
</feature>
<evidence type="ECO:0000256" key="2">
    <source>
        <dbReference type="ARBA" id="ARBA00008807"/>
    </source>
</evidence>